<evidence type="ECO:0000256" key="2">
    <source>
        <dbReference type="SAM" id="SignalP"/>
    </source>
</evidence>
<dbReference type="OrthoDB" id="10257284at2759"/>
<gene>
    <name evidence="3" type="primary">100119625</name>
</gene>
<dbReference type="EnsemblMetazoa" id="XM_001603313">
    <property type="protein sequence ID" value="XP_001603363"/>
    <property type="gene ID" value="LOC100119625"/>
</dbReference>
<dbReference type="Proteomes" id="UP000002358">
    <property type="component" value="Chromosome 3"/>
</dbReference>
<dbReference type="SUPFAM" id="SSF53254">
    <property type="entry name" value="Phosphoglycerate mutase-like"/>
    <property type="match status" value="1"/>
</dbReference>
<dbReference type="SMR" id="A0A7M7GDW3"/>
<proteinExistence type="inferred from homology"/>
<dbReference type="InParanoid" id="A0A7M7GDW3"/>
<dbReference type="EnsemblMetazoa" id="XM_003426274">
    <property type="protein sequence ID" value="XP_003426322"/>
    <property type="gene ID" value="LOC100119625"/>
</dbReference>
<dbReference type="InterPro" id="IPR029033">
    <property type="entry name" value="His_PPase_superfam"/>
</dbReference>
<dbReference type="AlphaFoldDB" id="A0A7M7GDW3"/>
<dbReference type="Gene3D" id="3.40.50.1240">
    <property type="entry name" value="Phosphoglycerate mutase-like"/>
    <property type="match status" value="1"/>
</dbReference>
<evidence type="ECO:0000313" key="3">
    <source>
        <dbReference type="EnsemblMetazoa" id="XP_003426322"/>
    </source>
</evidence>
<keyword evidence="2" id="KW-0732">Signal</keyword>
<organism evidence="3 4">
    <name type="scientific">Nasonia vitripennis</name>
    <name type="common">Parasitic wasp</name>
    <dbReference type="NCBI Taxonomy" id="7425"/>
    <lineage>
        <taxon>Eukaryota</taxon>
        <taxon>Metazoa</taxon>
        <taxon>Ecdysozoa</taxon>
        <taxon>Arthropoda</taxon>
        <taxon>Hexapoda</taxon>
        <taxon>Insecta</taxon>
        <taxon>Pterygota</taxon>
        <taxon>Neoptera</taxon>
        <taxon>Endopterygota</taxon>
        <taxon>Hymenoptera</taxon>
        <taxon>Apocrita</taxon>
        <taxon>Proctotrupomorpha</taxon>
        <taxon>Chalcidoidea</taxon>
        <taxon>Pteromalidae</taxon>
        <taxon>Pteromalinae</taxon>
        <taxon>Nasonia</taxon>
    </lineage>
</organism>
<evidence type="ECO:0000256" key="1">
    <source>
        <dbReference type="ARBA" id="ARBA00005375"/>
    </source>
</evidence>
<sequence length="366" mass="41785">MQILPVVLTLTTLFTSITVYSQYHHYEQLNSDVELVQLIFRNGERRPYPGESYPLDPYASAIPYDGRLTDLGRYRARRLGIALRRNYFNLLPNGLYTYSTSLDSCKESLEEVVKALCAKECVSTKTIIPSREIDVVLNSKACSRYHSELNKLRRSAEVQKMLAKYDGLYRYITDKTGLRLDTADMDERIYELYNLMESQKSMNLSLPNWCPEGVYGLLNEMTFLHYSLESQNDELRRLNSGPLIRRFLDAMTAAKTKAKIHLYSGEGHNVAALSRALNKRFPRVPNYGSAIILEKRREVGTGGRVFVRTMLWTGVSEKMFPMHLGGCAELCPLDQFVRIVAETIPGEVELKCLLDDVGHDDRVVLT</sequence>
<dbReference type="PANTHER" id="PTHR11567">
    <property type="entry name" value="ACID PHOSPHATASE-RELATED"/>
    <property type="match status" value="1"/>
</dbReference>
<keyword evidence="4" id="KW-1185">Reference proteome</keyword>
<dbReference type="PANTHER" id="PTHR11567:SF205">
    <property type="entry name" value="GH28721P-RELATED"/>
    <property type="match status" value="1"/>
</dbReference>
<evidence type="ECO:0000313" key="4">
    <source>
        <dbReference type="Proteomes" id="UP000002358"/>
    </source>
</evidence>
<dbReference type="Pfam" id="PF00328">
    <property type="entry name" value="His_Phos_2"/>
    <property type="match status" value="1"/>
</dbReference>
<dbReference type="KEGG" id="nvi:100119625"/>
<dbReference type="CDD" id="cd07061">
    <property type="entry name" value="HP_HAP_like"/>
    <property type="match status" value="1"/>
</dbReference>
<name>A0A7M7GDW3_NASVI</name>
<accession>A0A7M7GDW3</accession>
<feature type="signal peptide" evidence="2">
    <location>
        <begin position="1"/>
        <end position="21"/>
    </location>
</feature>
<reference evidence="3" key="1">
    <citation type="submission" date="2021-01" db="UniProtKB">
        <authorList>
            <consortium name="EnsemblMetazoa"/>
        </authorList>
    </citation>
    <scope>IDENTIFICATION</scope>
</reference>
<protein>
    <submittedName>
        <fullName evidence="3">Uncharacterized protein</fullName>
    </submittedName>
</protein>
<dbReference type="InterPro" id="IPR050645">
    <property type="entry name" value="Histidine_acid_phosphatase"/>
</dbReference>
<dbReference type="GO" id="GO:0016791">
    <property type="term" value="F:phosphatase activity"/>
    <property type="evidence" value="ECO:0007669"/>
    <property type="project" value="TreeGrafter"/>
</dbReference>
<comment type="similarity">
    <text evidence="1">Belongs to the histidine acid phosphatase family.</text>
</comment>
<feature type="chain" id="PRO_5036206912" evidence="2">
    <location>
        <begin position="22"/>
        <end position="366"/>
    </location>
</feature>
<dbReference type="InterPro" id="IPR000560">
    <property type="entry name" value="His_Pase_clade-2"/>
</dbReference>